<dbReference type="EMBL" id="JACTAG010000003">
    <property type="protein sequence ID" value="MBD3665962.1"/>
    <property type="molecule type" value="Genomic_DNA"/>
</dbReference>
<evidence type="ECO:0000313" key="3">
    <source>
        <dbReference type="EMBL" id="MBD3665962.1"/>
    </source>
</evidence>
<dbReference type="InterPro" id="IPR028992">
    <property type="entry name" value="Hedgehog/Intein_dom"/>
</dbReference>
<evidence type="ECO:0000259" key="2">
    <source>
        <dbReference type="Pfam" id="PF13403"/>
    </source>
</evidence>
<dbReference type="Pfam" id="PF13403">
    <property type="entry name" value="Hint_2"/>
    <property type="match status" value="1"/>
</dbReference>
<protein>
    <submittedName>
        <fullName evidence="3">Hint domain-containing protein</fullName>
    </submittedName>
</protein>
<dbReference type="RefSeq" id="WP_191076990.1">
    <property type="nucleotide sequence ID" value="NZ_JACTAG010000003.1"/>
</dbReference>
<comment type="caution">
    <text evidence="3">The sequence shown here is derived from an EMBL/GenBank/DDBJ whole genome shotgun (WGS) entry which is preliminary data.</text>
</comment>
<proteinExistence type="predicted"/>
<dbReference type="AlphaFoldDB" id="A0A927HFL4"/>
<dbReference type="Proteomes" id="UP000635142">
    <property type="component" value="Unassembled WGS sequence"/>
</dbReference>
<feature type="region of interest" description="Disordered" evidence="1">
    <location>
        <begin position="347"/>
        <end position="371"/>
    </location>
</feature>
<feature type="domain" description="Hedgehog/Intein (Hint)" evidence="2">
    <location>
        <begin position="156"/>
        <end position="302"/>
    </location>
</feature>
<accession>A0A927HFL4</accession>
<evidence type="ECO:0000313" key="4">
    <source>
        <dbReference type="Proteomes" id="UP000635142"/>
    </source>
</evidence>
<sequence>MTVYLWNAIYLGNAPDMDPNETNPKAENAKMLLGTYGSSDAPLRNNIVDVKANDADGDATINYDDPSETLEIGGVKYTLDSGALFDATITYTDGSTATITAVILQTTTGDLYLAPELTANADQAAMEARPIQSLTLDKVADNKKPAGADRQQTDFVCFANGTRIATPSGDRLIEKLTIGDEVTVQGGSTKVIRWISHRPISVCRQIVDPAARPVRIAAGALGPGQPVAPLFVSQQHRLLLTDPLACRMFGAAGVLVAAKKLLAFEGFSLAPAQRPISYFHIVLDRHIILLANGAPAESLLLGKEAQKVLQDLPGAQVALTSARHRPCRPIATGQKLQRFLWRQQRRRDRGGTGLGGQLALGNRNDPYPEVSLDLKPRTVSREAGLWSPQRPTPCR</sequence>
<dbReference type="InterPro" id="IPR036844">
    <property type="entry name" value="Hint_dom_sf"/>
</dbReference>
<gene>
    <name evidence="3" type="ORF">H9Q16_18650</name>
</gene>
<name>A0A927HFL4_9RHOB</name>
<keyword evidence="4" id="KW-1185">Reference proteome</keyword>
<reference evidence="3" key="1">
    <citation type="submission" date="2020-08" db="EMBL/GenBank/DDBJ databases">
        <title>Sulfitobacter aestuariivivens sp. nov., isolated from a tidal flat.</title>
        <authorList>
            <person name="Park S."/>
            <person name="Yoon J.-H."/>
        </authorList>
    </citation>
    <scope>NUCLEOTIDE SEQUENCE</scope>
    <source>
        <strain evidence="3">TSTF-M16</strain>
    </source>
</reference>
<organism evidence="3 4">
    <name type="scientific">Sulfitobacter aestuariivivens</name>
    <dbReference type="NCBI Taxonomy" id="2766981"/>
    <lineage>
        <taxon>Bacteria</taxon>
        <taxon>Pseudomonadati</taxon>
        <taxon>Pseudomonadota</taxon>
        <taxon>Alphaproteobacteria</taxon>
        <taxon>Rhodobacterales</taxon>
        <taxon>Roseobacteraceae</taxon>
        <taxon>Sulfitobacter</taxon>
    </lineage>
</organism>
<dbReference type="SUPFAM" id="SSF51294">
    <property type="entry name" value="Hedgehog/intein (Hint) domain"/>
    <property type="match status" value="1"/>
</dbReference>
<evidence type="ECO:0000256" key="1">
    <source>
        <dbReference type="SAM" id="MobiDB-lite"/>
    </source>
</evidence>